<name>A0ABN7TCW7_9BACL</name>
<evidence type="ECO:0008006" key="3">
    <source>
        <dbReference type="Google" id="ProtNLM"/>
    </source>
</evidence>
<organism evidence="1 2">
    <name type="scientific">Paenibacillus allorhizosphaerae</name>
    <dbReference type="NCBI Taxonomy" id="2849866"/>
    <lineage>
        <taxon>Bacteria</taxon>
        <taxon>Bacillati</taxon>
        <taxon>Bacillota</taxon>
        <taxon>Bacilli</taxon>
        <taxon>Bacillales</taxon>
        <taxon>Paenibacillaceae</taxon>
        <taxon>Paenibacillus</taxon>
    </lineage>
</organism>
<accession>A0ABN7TCW7</accession>
<reference evidence="1 2" key="1">
    <citation type="submission" date="2021-06" db="EMBL/GenBank/DDBJ databases">
        <authorList>
            <person name="Criscuolo A."/>
        </authorList>
    </citation>
    <scope>NUCLEOTIDE SEQUENCE [LARGE SCALE GENOMIC DNA]</scope>
    <source>
        <strain evidence="2">CIP 111802</strain>
    </source>
</reference>
<proteinExistence type="predicted"/>
<keyword evidence="2" id="KW-1185">Reference proteome</keyword>
<dbReference type="EMBL" id="CAJVCE010000001">
    <property type="protein sequence ID" value="CAG7617125.1"/>
    <property type="molecule type" value="Genomic_DNA"/>
</dbReference>
<protein>
    <recommendedName>
        <fullName evidence="3">Glucuronate isomerase</fullName>
    </recommendedName>
</protein>
<gene>
    <name evidence="1" type="ORF">PAECIP111802_00369</name>
</gene>
<dbReference type="RefSeq" id="WP_218096738.1">
    <property type="nucleotide sequence ID" value="NZ_CAJVCE010000001.1"/>
</dbReference>
<sequence>MPNQTKDAFMEEIMQMNVLDTHTHLVGDKLRATDFWQIAHYFWLNRELQTGGYPADADKLPEQQRITAFLSAYHATRNTLMNWVFTQIFKQLYGIEIRDEQSVKAADAAVRASASNPGWAQTVADKLAIRRFVVNIHEHAAFEGMRDPGILIPRIDGKLNTWVKTVFESDERNMAYERAKSELTELLQSFKNDGCPGVMTTLPAYEARADRDYHLSEVTEKSQIMMMLLHELCAGAQKNGLFVQFFLGVERSWCGEPVPVNDTERILKLTALFERYAIPFELVVASELNNLDVVQAAWNFPNVHVGGLWWFNFRGSTYRDVMQYRLEAISPIKSSLIASDARCIEWSYGKILLVKKLLAEFLFERIESGWVDKETALFAAREWLYGSAAKRYGILGD</sequence>
<evidence type="ECO:0000313" key="1">
    <source>
        <dbReference type="EMBL" id="CAG7617125.1"/>
    </source>
</evidence>
<evidence type="ECO:0000313" key="2">
    <source>
        <dbReference type="Proteomes" id="UP000730618"/>
    </source>
</evidence>
<comment type="caution">
    <text evidence="1">The sequence shown here is derived from an EMBL/GenBank/DDBJ whole genome shotgun (WGS) entry which is preliminary data.</text>
</comment>
<dbReference type="Proteomes" id="UP000730618">
    <property type="component" value="Unassembled WGS sequence"/>
</dbReference>